<gene>
    <name evidence="1" type="ORF">MORIYA_1099</name>
</gene>
<accession>A0A330LKI8</accession>
<keyword evidence="2" id="KW-1185">Reference proteome</keyword>
<reference evidence="2" key="1">
    <citation type="submission" date="2018-05" db="EMBL/GenBank/DDBJ databases">
        <authorList>
            <person name="Cea G.-C."/>
            <person name="William W."/>
        </authorList>
    </citation>
    <scope>NUCLEOTIDE SEQUENCE [LARGE SCALE GENOMIC DNA]</scope>
    <source>
        <strain evidence="2">DB21MT 5</strain>
    </source>
</reference>
<sequence length="62" mass="6712">MIYFESSSIFLASTPNSASTGPAFILRKNGSKSEILPRRTSPKIKTTIGHAIASMISLLKFP</sequence>
<protein>
    <submittedName>
        <fullName evidence="1">Uncharacterized protein</fullName>
    </submittedName>
</protein>
<dbReference type="Proteomes" id="UP000250163">
    <property type="component" value="Chromosome MORIYA"/>
</dbReference>
<evidence type="ECO:0000313" key="1">
    <source>
        <dbReference type="EMBL" id="SQD77577.1"/>
    </source>
</evidence>
<dbReference type="EMBL" id="LS483250">
    <property type="protein sequence ID" value="SQD77577.1"/>
    <property type="molecule type" value="Genomic_DNA"/>
</dbReference>
<proteinExistence type="predicted"/>
<evidence type="ECO:0000313" key="2">
    <source>
        <dbReference type="Proteomes" id="UP000250163"/>
    </source>
</evidence>
<dbReference type="AlphaFoldDB" id="A0A330LKI8"/>
<name>A0A330LKI8_9GAMM</name>
<dbReference type="KEGG" id="mya:MORIYA_1099"/>
<organism evidence="1 2">
    <name type="scientific">Moritella yayanosii</name>
    <dbReference type="NCBI Taxonomy" id="69539"/>
    <lineage>
        <taxon>Bacteria</taxon>
        <taxon>Pseudomonadati</taxon>
        <taxon>Pseudomonadota</taxon>
        <taxon>Gammaproteobacteria</taxon>
        <taxon>Alteromonadales</taxon>
        <taxon>Moritellaceae</taxon>
        <taxon>Moritella</taxon>
    </lineage>
</organism>